<proteinExistence type="predicted"/>
<dbReference type="EMBL" id="UINC01005869">
    <property type="protein sequence ID" value="SVA24067.1"/>
    <property type="molecule type" value="Genomic_DNA"/>
</dbReference>
<accession>A0A381U9K6</accession>
<name>A0A381U9K6_9ZZZZ</name>
<sequence length="562" mass="60935">MKFFFSIQILVFTLMVFVLAVSCADIDTGTSGYASLQINLDDVSHRKASRSKLAASMTHSDANTILAVLVPAVQCESSTASSGVEYSRALVDTSTHKAHFVVPLDTQVKLCLYFFRETYSLNDLGAGANVPEGFGESEIFSIDSNTTSKMLTVEFWTTSYSTVTLNISSTDSAGMLAGSTGTAKLISTAGKLMDNETFTLTDADNESKSVEFSNVVYSTYSYEVDLQGFIPANEAFLVSSATETLDVALTPNYVELDWLSFENITITQEGTSAYANASGTLVLNVPIEQKDNVTQAISLMQTKRVGGSTFVDVTPPIGLSSWDNKTEGTDNVTYKTSFSTASLLPLEHGSNELQVILTVNAESKTETLGTVSYDACVDSNTMCLTLTWTDGLDPDLHSYYFPDWTYNEDNTTGFDNTSRGSRYWVYSNAANKKYSETGQTIQLADGSSSSDNETQVWATDSLKVGNGTYLVYVEDVSETDVQNFKLVLSGPGLSDNITYGPYDFNDDDNDSTTEAVNPQAVFFIQVQGNSIVRSDNISVGDNLSSTLIKWTGPMENSVVVSP</sequence>
<dbReference type="AlphaFoldDB" id="A0A381U9K6"/>
<reference evidence="1" key="1">
    <citation type="submission" date="2018-05" db="EMBL/GenBank/DDBJ databases">
        <authorList>
            <person name="Lanie J.A."/>
            <person name="Ng W.-L."/>
            <person name="Kazmierczak K.M."/>
            <person name="Andrzejewski T.M."/>
            <person name="Davidsen T.M."/>
            <person name="Wayne K.J."/>
            <person name="Tettelin H."/>
            <person name="Glass J.I."/>
            <person name="Rusch D."/>
            <person name="Podicherti R."/>
            <person name="Tsui H.-C.T."/>
            <person name="Winkler M.E."/>
        </authorList>
    </citation>
    <scope>NUCLEOTIDE SEQUENCE</scope>
</reference>
<protein>
    <submittedName>
        <fullName evidence="1">Uncharacterized protein</fullName>
    </submittedName>
</protein>
<evidence type="ECO:0000313" key="1">
    <source>
        <dbReference type="EMBL" id="SVA24067.1"/>
    </source>
</evidence>
<organism evidence="1">
    <name type="scientific">marine metagenome</name>
    <dbReference type="NCBI Taxonomy" id="408172"/>
    <lineage>
        <taxon>unclassified sequences</taxon>
        <taxon>metagenomes</taxon>
        <taxon>ecological metagenomes</taxon>
    </lineage>
</organism>
<gene>
    <name evidence="1" type="ORF">METZ01_LOCUS76921</name>
</gene>
<dbReference type="PROSITE" id="PS51257">
    <property type="entry name" value="PROKAR_LIPOPROTEIN"/>
    <property type="match status" value="1"/>
</dbReference>